<organism evidence="3 4">
    <name type="scientific">Taibaiella soli</name>
    <dbReference type="NCBI Taxonomy" id="1649169"/>
    <lineage>
        <taxon>Bacteria</taxon>
        <taxon>Pseudomonadati</taxon>
        <taxon>Bacteroidota</taxon>
        <taxon>Chitinophagia</taxon>
        <taxon>Chitinophagales</taxon>
        <taxon>Chitinophagaceae</taxon>
        <taxon>Taibaiella</taxon>
    </lineage>
</organism>
<evidence type="ECO:0000313" key="3">
    <source>
        <dbReference type="EMBL" id="PZF73404.1"/>
    </source>
</evidence>
<dbReference type="OrthoDB" id="673970at2"/>
<dbReference type="PROSITE" id="PS50835">
    <property type="entry name" value="IG_LIKE"/>
    <property type="match status" value="1"/>
</dbReference>
<dbReference type="NCBIfam" id="TIGR04183">
    <property type="entry name" value="Por_Secre_tail"/>
    <property type="match status" value="1"/>
</dbReference>
<dbReference type="InterPro" id="IPR007110">
    <property type="entry name" value="Ig-like_dom"/>
</dbReference>
<protein>
    <recommendedName>
        <fullName evidence="2">Ig-like domain-containing protein</fullName>
    </recommendedName>
</protein>
<dbReference type="Pfam" id="PF18962">
    <property type="entry name" value="Por_Secre_tail"/>
    <property type="match status" value="1"/>
</dbReference>
<keyword evidence="4" id="KW-1185">Reference proteome</keyword>
<dbReference type="EMBL" id="QKTW01000013">
    <property type="protein sequence ID" value="PZF73404.1"/>
    <property type="molecule type" value="Genomic_DNA"/>
</dbReference>
<name>A0A2W2AZF3_9BACT</name>
<feature type="domain" description="Ig-like" evidence="2">
    <location>
        <begin position="347"/>
        <end position="411"/>
    </location>
</feature>
<dbReference type="AlphaFoldDB" id="A0A2W2AZF3"/>
<evidence type="ECO:0000256" key="1">
    <source>
        <dbReference type="SAM" id="SignalP"/>
    </source>
</evidence>
<feature type="chain" id="PRO_5016173604" description="Ig-like domain-containing protein" evidence="1">
    <location>
        <begin position="29"/>
        <end position="616"/>
    </location>
</feature>
<gene>
    <name evidence="3" type="ORF">DN068_08410</name>
</gene>
<evidence type="ECO:0000313" key="4">
    <source>
        <dbReference type="Proteomes" id="UP000248745"/>
    </source>
</evidence>
<dbReference type="InterPro" id="IPR026444">
    <property type="entry name" value="Secre_tail"/>
</dbReference>
<dbReference type="SUPFAM" id="SSF48726">
    <property type="entry name" value="Immunoglobulin"/>
    <property type="match status" value="1"/>
</dbReference>
<evidence type="ECO:0000259" key="2">
    <source>
        <dbReference type="PROSITE" id="PS50835"/>
    </source>
</evidence>
<dbReference type="Gene3D" id="2.60.40.10">
    <property type="entry name" value="Immunoglobulins"/>
    <property type="match status" value="1"/>
</dbReference>
<accession>A0A2W2AZF3</accession>
<dbReference type="Proteomes" id="UP000248745">
    <property type="component" value="Unassembled WGS sequence"/>
</dbReference>
<proteinExistence type="predicted"/>
<dbReference type="InterPro" id="IPR013783">
    <property type="entry name" value="Ig-like_fold"/>
</dbReference>
<comment type="caution">
    <text evidence="3">The sequence shown here is derived from an EMBL/GenBank/DDBJ whole genome shotgun (WGS) entry which is preliminary data.</text>
</comment>
<dbReference type="InterPro" id="IPR036179">
    <property type="entry name" value="Ig-like_dom_sf"/>
</dbReference>
<sequence length="616" mass="65449">MRLMKNIVSSFLQLFFVLLLLNDNKANAQNVLIAGWDVSSINATQLNNLGPQNFAATASATNVVAGGLMRTANVGSATGNLFAGWGGFGFCGTATDPIPNTLANVIGNNAFAYFTLKADTGHTLSLDSFTIYFYSAANYGPRQLTLQYGIDSLNFTNIYTNVLTPNTGVIGNLVNFSLNLGNIAALQNVAYTHTIYFRLVPVYSGTATTILPVTAPSAGAGVWAIYNSNTNASFNAGCDMFFKGTVGIGCSPIAPGTISSNIGNQICGNGNAVLSLNGNAPINGVNYQWKSSTNGTTWINAGTNTPTLNTGVITATTYYKCIETCVSGTVADSTPVFTLTVNPVVTPTINISAAPGTNINPGQTVTFTATATNAGTGATYEWKKNGTNIPGAPTTNTYTTNQLSDGDVISCMLHSATVCSVPDSVWSNPLLVTINNCLPPAGLTMWNLSANGTEFVWNPVNGATGYEYIFDQQSTIINASGITTVDTFHRENNKSGTWYFHIRTVCNSSNQSPWITIPVVFSTTGILLNGKEANNVTIYPNPNTGNFTLEGTIQGKDAQIEIMNTIGQMIYRQKLQPINNTIKETISLPENLTNGTYLLQLSTTDGANTIRFQPIR</sequence>
<keyword evidence="1" id="KW-0732">Signal</keyword>
<reference evidence="3 4" key="1">
    <citation type="submission" date="2018-06" db="EMBL/GenBank/DDBJ databases">
        <title>Mucibacter soli gen. nov., sp. nov., a new member of the family Chitinophagaceae producing mucin.</title>
        <authorList>
            <person name="Kim M.-K."/>
            <person name="Park S."/>
            <person name="Kim T.-S."/>
            <person name="Joung Y."/>
            <person name="Han J.-H."/>
            <person name="Kim S.B."/>
        </authorList>
    </citation>
    <scope>NUCLEOTIDE SEQUENCE [LARGE SCALE GENOMIC DNA]</scope>
    <source>
        <strain evidence="3 4">R1-15</strain>
    </source>
</reference>
<feature type="signal peptide" evidence="1">
    <location>
        <begin position="1"/>
        <end position="28"/>
    </location>
</feature>